<accession>A0A418WMU4</accession>
<dbReference type="AlphaFoldDB" id="A0A418WMU4"/>
<evidence type="ECO:0008006" key="3">
    <source>
        <dbReference type="Google" id="ProtNLM"/>
    </source>
</evidence>
<evidence type="ECO:0000313" key="2">
    <source>
        <dbReference type="Proteomes" id="UP000286100"/>
    </source>
</evidence>
<dbReference type="Proteomes" id="UP000286100">
    <property type="component" value="Unassembled WGS sequence"/>
</dbReference>
<proteinExistence type="predicted"/>
<organism evidence="1 2">
    <name type="scientific">Sphingomonas cavernae</name>
    <dbReference type="NCBI Taxonomy" id="2320861"/>
    <lineage>
        <taxon>Bacteria</taxon>
        <taxon>Pseudomonadati</taxon>
        <taxon>Pseudomonadota</taxon>
        <taxon>Alphaproteobacteria</taxon>
        <taxon>Sphingomonadales</taxon>
        <taxon>Sphingomonadaceae</taxon>
        <taxon>Sphingomonas</taxon>
    </lineage>
</organism>
<reference evidence="1 2" key="1">
    <citation type="submission" date="2018-09" db="EMBL/GenBank/DDBJ databases">
        <authorList>
            <person name="Zhu H."/>
        </authorList>
    </citation>
    <scope>NUCLEOTIDE SEQUENCE [LARGE SCALE GENOMIC DNA]</scope>
    <source>
        <strain evidence="1 2">K2R01-6</strain>
    </source>
</reference>
<name>A0A418WMU4_9SPHN</name>
<comment type="caution">
    <text evidence="1">The sequence shown here is derived from an EMBL/GenBank/DDBJ whole genome shotgun (WGS) entry which is preliminary data.</text>
</comment>
<dbReference type="InterPro" id="IPR011250">
    <property type="entry name" value="OMP/PagP_B-barrel"/>
</dbReference>
<evidence type="ECO:0000313" key="1">
    <source>
        <dbReference type="EMBL" id="RJF91329.1"/>
    </source>
</evidence>
<gene>
    <name evidence="1" type="ORF">D3876_14580</name>
</gene>
<protein>
    <recommendedName>
        <fullName evidence="3">Transferrin-binding protein B C-lobe/N-lobe beta barrel domain-containing protein</fullName>
    </recommendedName>
</protein>
<sequence>MTLPGVPRSYLDVLATETGDDFSGSILQPAGGIVVYMLRPGIQNRVLALSSTSVGYFGWSPIGASARDRIQGVFGYGVPSTTADIPTSGVASFSLYGYAAARPAGVNSDPIFYQFLGSAEFDLSLRAVRGSFATGNLTGYPSRGSLAERFEFSQASFKSDGTFTGTLTVPGMTGAGEYEGSFTGPGAGELMLRWKAPYRDPATGRTDMIYGVLVGKKN</sequence>
<dbReference type="SUPFAM" id="SSF56925">
    <property type="entry name" value="OMPA-like"/>
    <property type="match status" value="1"/>
</dbReference>
<dbReference type="Gene3D" id="2.40.160.90">
    <property type="match status" value="1"/>
</dbReference>
<dbReference type="EMBL" id="QYUM01000003">
    <property type="protein sequence ID" value="RJF91329.1"/>
    <property type="molecule type" value="Genomic_DNA"/>
</dbReference>
<keyword evidence="2" id="KW-1185">Reference proteome</keyword>